<dbReference type="PANTHER" id="PTHR21230:SF1">
    <property type="entry name" value="GOLGI SNAP RECEPTOR COMPLEX MEMBER 2"/>
    <property type="match status" value="1"/>
</dbReference>
<dbReference type="Pfam" id="PF12352">
    <property type="entry name" value="V-SNARE_C"/>
    <property type="match status" value="1"/>
</dbReference>
<dbReference type="GO" id="GO:0000149">
    <property type="term" value="F:SNARE binding"/>
    <property type="evidence" value="ECO:0007669"/>
    <property type="project" value="TreeGrafter"/>
</dbReference>
<dbReference type="GO" id="GO:0015031">
    <property type="term" value="P:protein transport"/>
    <property type="evidence" value="ECO:0007669"/>
    <property type="project" value="UniProtKB-KW"/>
</dbReference>
<organism evidence="12 13">
    <name type="scientific">Cloeon dipterum</name>
    <dbReference type="NCBI Taxonomy" id="197152"/>
    <lineage>
        <taxon>Eukaryota</taxon>
        <taxon>Metazoa</taxon>
        <taxon>Ecdysozoa</taxon>
        <taxon>Arthropoda</taxon>
        <taxon>Hexapoda</taxon>
        <taxon>Insecta</taxon>
        <taxon>Pterygota</taxon>
        <taxon>Palaeoptera</taxon>
        <taxon>Ephemeroptera</taxon>
        <taxon>Pisciforma</taxon>
        <taxon>Baetidae</taxon>
        <taxon>Cloeon</taxon>
    </lineage>
</organism>
<dbReference type="GO" id="GO:0005794">
    <property type="term" value="C:Golgi apparatus"/>
    <property type="evidence" value="ECO:0007669"/>
    <property type="project" value="UniProtKB-SubCell"/>
</dbReference>
<dbReference type="SUPFAM" id="SSF58038">
    <property type="entry name" value="SNARE fusion complex"/>
    <property type="match status" value="1"/>
</dbReference>
<evidence type="ECO:0000256" key="4">
    <source>
        <dbReference type="ARBA" id="ARBA00022989"/>
    </source>
</evidence>
<comment type="subcellular location">
    <subcellularLocation>
        <location evidence="8">Golgi apparatus</location>
        <location evidence="8">cis-Golgi network membrane</location>
        <topology evidence="8">Single-pass type IV membrane protein</topology>
    </subcellularLocation>
</comment>
<keyword evidence="13" id="KW-1185">Reference proteome</keyword>
<comment type="caution">
    <text evidence="12">The sequence shown here is derived from an EMBL/GenBank/DDBJ whole genome shotgun (WGS) entry which is preliminary data.</text>
</comment>
<accession>A0A8S1D584</accession>
<keyword evidence="5" id="KW-0333">Golgi apparatus</keyword>
<dbReference type="AlphaFoldDB" id="A0A8S1D584"/>
<keyword evidence="4 11" id="KW-1133">Transmembrane helix</keyword>
<keyword evidence="2 11" id="KW-0812">Transmembrane</keyword>
<keyword evidence="3 10" id="KW-0653">Protein transport</keyword>
<dbReference type="PANTHER" id="PTHR21230">
    <property type="entry name" value="VESICLE TRANSPORT V-SNARE PROTEIN VTI1-RELATED"/>
    <property type="match status" value="1"/>
</dbReference>
<protein>
    <recommendedName>
        <fullName evidence="14">Golgi SNAP receptor complex member 2</fullName>
    </recommendedName>
</protein>
<proteinExistence type="inferred from homology"/>
<reference evidence="12 13" key="1">
    <citation type="submission" date="2020-04" db="EMBL/GenBank/DDBJ databases">
        <authorList>
            <person name="Alioto T."/>
            <person name="Alioto T."/>
            <person name="Gomez Garrido J."/>
        </authorList>
    </citation>
    <scope>NUCLEOTIDE SEQUENCE [LARGE SCALE GENOMIC DNA]</scope>
</reference>
<feature type="transmembrane region" description="Helical" evidence="11">
    <location>
        <begin position="193"/>
        <end position="213"/>
    </location>
</feature>
<dbReference type="Gene3D" id="1.20.5.110">
    <property type="match status" value="1"/>
</dbReference>
<dbReference type="GO" id="GO:0006906">
    <property type="term" value="P:vesicle fusion"/>
    <property type="evidence" value="ECO:0007669"/>
    <property type="project" value="TreeGrafter"/>
</dbReference>
<dbReference type="PIRSF" id="PIRSF028865">
    <property type="entry name" value="Membrin-2"/>
    <property type="match status" value="1"/>
</dbReference>
<dbReference type="GO" id="GO:0005484">
    <property type="term" value="F:SNAP receptor activity"/>
    <property type="evidence" value="ECO:0007669"/>
    <property type="project" value="InterPro"/>
</dbReference>
<dbReference type="EMBL" id="CADEPI010000174">
    <property type="protein sequence ID" value="CAB3378901.1"/>
    <property type="molecule type" value="Genomic_DNA"/>
</dbReference>
<dbReference type="OrthoDB" id="158360at2759"/>
<evidence type="ECO:0000256" key="2">
    <source>
        <dbReference type="ARBA" id="ARBA00022692"/>
    </source>
</evidence>
<evidence type="ECO:0000313" key="12">
    <source>
        <dbReference type="EMBL" id="CAB3378901.1"/>
    </source>
</evidence>
<sequence>MDILYYETSKLLLEVQQGFERFDKVFGPESDSLEKEIQARLDKATSNCERMESLVFREPVSRRQAVKFKVDQVKYDLQHHQASLRMLQHKKVQKIQEEQEREELLTRRFTTLASAEDTSINIDLSLQHHTALQGANRGMDDLLNSGSSILESMRDQRTVLKGARRKILDIAGTLGLSNTTIRYIEKRAAEDKVLLIAGMVITLLIILLTVKFIL</sequence>
<dbReference type="Proteomes" id="UP000494165">
    <property type="component" value="Unassembled WGS sequence"/>
</dbReference>
<evidence type="ECO:0008006" key="14">
    <source>
        <dbReference type="Google" id="ProtNLM"/>
    </source>
</evidence>
<evidence type="ECO:0000256" key="11">
    <source>
        <dbReference type="SAM" id="Phobius"/>
    </source>
</evidence>
<evidence type="ECO:0000256" key="1">
    <source>
        <dbReference type="ARBA" id="ARBA00022448"/>
    </source>
</evidence>
<dbReference type="GO" id="GO:0031201">
    <property type="term" value="C:SNARE complex"/>
    <property type="evidence" value="ECO:0007669"/>
    <property type="project" value="TreeGrafter"/>
</dbReference>
<dbReference type="CDD" id="cd15863">
    <property type="entry name" value="SNARE_GS27"/>
    <property type="match status" value="1"/>
</dbReference>
<evidence type="ECO:0000256" key="3">
    <source>
        <dbReference type="ARBA" id="ARBA00022927"/>
    </source>
</evidence>
<comment type="similarity">
    <text evidence="9 10">Belongs to the GOSR2 family.</text>
</comment>
<evidence type="ECO:0000313" key="13">
    <source>
        <dbReference type="Proteomes" id="UP000494165"/>
    </source>
</evidence>
<evidence type="ECO:0000256" key="8">
    <source>
        <dbReference type="ARBA" id="ARBA00037862"/>
    </source>
</evidence>
<keyword evidence="6 10" id="KW-0472">Membrane</keyword>
<dbReference type="InterPro" id="IPR027027">
    <property type="entry name" value="GOSR2/Membrin/Bos1"/>
</dbReference>
<dbReference type="GO" id="GO:0031902">
    <property type="term" value="C:late endosome membrane"/>
    <property type="evidence" value="ECO:0007669"/>
    <property type="project" value="TreeGrafter"/>
</dbReference>
<name>A0A8S1D584_9INSE</name>
<evidence type="ECO:0000256" key="5">
    <source>
        <dbReference type="ARBA" id="ARBA00023034"/>
    </source>
</evidence>
<dbReference type="GO" id="GO:0005789">
    <property type="term" value="C:endoplasmic reticulum membrane"/>
    <property type="evidence" value="ECO:0007669"/>
    <property type="project" value="TreeGrafter"/>
</dbReference>
<comment type="function">
    <text evidence="7 10">Involved in transport of proteins from the cis/medial-Golgi to the trans-Golgi network.</text>
</comment>
<evidence type="ECO:0000256" key="9">
    <source>
        <dbReference type="ARBA" id="ARBA00038172"/>
    </source>
</evidence>
<dbReference type="GO" id="GO:0012507">
    <property type="term" value="C:ER to Golgi transport vesicle membrane"/>
    <property type="evidence" value="ECO:0007669"/>
    <property type="project" value="TreeGrafter"/>
</dbReference>
<evidence type="ECO:0000256" key="7">
    <source>
        <dbReference type="ARBA" id="ARBA00037078"/>
    </source>
</evidence>
<evidence type="ECO:0000256" key="10">
    <source>
        <dbReference type="PIRNR" id="PIRNR028865"/>
    </source>
</evidence>
<gene>
    <name evidence="12" type="ORF">CLODIP_2_CD00618</name>
</gene>
<keyword evidence="1 10" id="KW-0813">Transport</keyword>
<evidence type="ECO:0000256" key="6">
    <source>
        <dbReference type="ARBA" id="ARBA00023136"/>
    </source>
</evidence>